<dbReference type="Proteomes" id="UP001233271">
    <property type="component" value="Chromosome 4"/>
</dbReference>
<accession>A0AA48L3X6</accession>
<organism evidence="2 3">
    <name type="scientific">Cutaneotrichosporon cavernicola</name>
    <dbReference type="NCBI Taxonomy" id="279322"/>
    <lineage>
        <taxon>Eukaryota</taxon>
        <taxon>Fungi</taxon>
        <taxon>Dikarya</taxon>
        <taxon>Basidiomycota</taxon>
        <taxon>Agaricomycotina</taxon>
        <taxon>Tremellomycetes</taxon>
        <taxon>Trichosporonales</taxon>
        <taxon>Trichosporonaceae</taxon>
        <taxon>Cutaneotrichosporon</taxon>
    </lineage>
</organism>
<dbReference type="AlphaFoldDB" id="A0AA48L3X6"/>
<evidence type="ECO:0000256" key="1">
    <source>
        <dbReference type="SAM" id="MobiDB-lite"/>
    </source>
</evidence>
<gene>
    <name evidence="2" type="ORF">CcaverHIS019_0403030</name>
</gene>
<protein>
    <submittedName>
        <fullName evidence="2">Uncharacterized protein</fullName>
    </submittedName>
</protein>
<dbReference type="RefSeq" id="XP_060456748.1">
    <property type="nucleotide sequence ID" value="XM_060600124.1"/>
</dbReference>
<feature type="compositionally biased region" description="Basic residues" evidence="1">
    <location>
        <begin position="13"/>
        <end position="24"/>
    </location>
</feature>
<dbReference type="KEGG" id="ccac:CcaHIS019_0403030"/>
<reference evidence="2" key="1">
    <citation type="journal article" date="2023" name="BMC Genomics">
        <title>Chromosome-level genome assemblies of Cutaneotrichosporon spp. (Trichosporonales, Basidiomycota) reveal imbalanced evolution between nucleotide sequences and chromosome synteny.</title>
        <authorList>
            <person name="Kobayashi Y."/>
            <person name="Kayamori A."/>
            <person name="Aoki K."/>
            <person name="Shiwa Y."/>
            <person name="Matsutani M."/>
            <person name="Fujita N."/>
            <person name="Sugita T."/>
            <person name="Iwasaki W."/>
            <person name="Tanaka N."/>
            <person name="Takashima M."/>
        </authorList>
    </citation>
    <scope>NUCLEOTIDE SEQUENCE</scope>
    <source>
        <strain evidence="2">HIS019</strain>
    </source>
</reference>
<evidence type="ECO:0000313" key="2">
    <source>
        <dbReference type="EMBL" id="BEI91483.1"/>
    </source>
</evidence>
<proteinExistence type="predicted"/>
<keyword evidence="3" id="KW-1185">Reference proteome</keyword>
<name>A0AA48L3X6_9TREE</name>
<dbReference type="GeneID" id="85495353"/>
<feature type="region of interest" description="Disordered" evidence="1">
    <location>
        <begin position="1"/>
        <end position="24"/>
    </location>
</feature>
<evidence type="ECO:0000313" key="3">
    <source>
        <dbReference type="Proteomes" id="UP001233271"/>
    </source>
</evidence>
<dbReference type="EMBL" id="AP028215">
    <property type="protein sequence ID" value="BEI91483.1"/>
    <property type="molecule type" value="Genomic_DNA"/>
</dbReference>
<sequence>MAPSMRPRLTPKASRKPKTRGRITRGRIIPATRISARTHVWNGLAEHIAAVDARAAIGTMGRGCGSPSTTPQPPTPTDLPDDMGIFLASSTDDILPTEFRVPRWDCIDFGALRRAFNKKFHIKGTSTLHLGKEQLKQSKKWTAADVGLKEGDTIDVQFWTR</sequence>